<evidence type="ECO:0008006" key="4">
    <source>
        <dbReference type="Google" id="ProtNLM"/>
    </source>
</evidence>
<dbReference type="KEGG" id="ebm:SG0102_18890"/>
<keyword evidence="1" id="KW-1133">Transmembrane helix</keyword>
<sequence>MWEAAVRNEMSGFLPYDTSLSTIILLAVAGIILLIGILFLEYHRIRHIPMEMALKGHE</sequence>
<keyword evidence="3" id="KW-1185">Reference proteome</keyword>
<organism evidence="2 3">
    <name type="scientific">Intestinibaculum porci</name>
    <dbReference type="NCBI Taxonomy" id="2487118"/>
    <lineage>
        <taxon>Bacteria</taxon>
        <taxon>Bacillati</taxon>
        <taxon>Bacillota</taxon>
        <taxon>Erysipelotrichia</taxon>
        <taxon>Erysipelotrichales</taxon>
        <taxon>Erysipelotrichaceae</taxon>
        <taxon>Intestinibaculum</taxon>
    </lineage>
</organism>
<reference evidence="2 3" key="1">
    <citation type="submission" date="2018-11" db="EMBL/GenBank/DDBJ databases">
        <title>Novel Erysipelotrichaceae bacterium isolated from small intestine of a swine.</title>
        <authorList>
            <person name="Kim J.S."/>
            <person name="Choe H."/>
            <person name="Lee Y.R."/>
            <person name="Kim K.M."/>
            <person name="Park D.S."/>
        </authorList>
    </citation>
    <scope>NUCLEOTIDE SEQUENCE [LARGE SCALE GENOMIC DNA]</scope>
    <source>
        <strain evidence="2 3">SG0102</strain>
    </source>
</reference>
<dbReference type="InParanoid" id="A0A3G9JF04"/>
<dbReference type="AlphaFoldDB" id="A0A3G9JF04"/>
<dbReference type="EMBL" id="AP019309">
    <property type="protein sequence ID" value="BBH26955.1"/>
    <property type="molecule type" value="Genomic_DNA"/>
</dbReference>
<protein>
    <recommendedName>
        <fullName evidence="4">ABC3 transporter permease protein domain-containing protein</fullName>
    </recommendedName>
</protein>
<name>A0A3G9JF04_9FIRM</name>
<proteinExistence type="predicted"/>
<accession>A0A3G9JF04</accession>
<evidence type="ECO:0000256" key="1">
    <source>
        <dbReference type="SAM" id="Phobius"/>
    </source>
</evidence>
<evidence type="ECO:0000313" key="3">
    <source>
        <dbReference type="Proteomes" id="UP000268059"/>
    </source>
</evidence>
<keyword evidence="1" id="KW-0812">Transmembrane</keyword>
<dbReference type="Proteomes" id="UP000268059">
    <property type="component" value="Chromosome"/>
</dbReference>
<keyword evidence="1" id="KW-0472">Membrane</keyword>
<evidence type="ECO:0000313" key="2">
    <source>
        <dbReference type="EMBL" id="BBH26955.1"/>
    </source>
</evidence>
<feature type="transmembrane region" description="Helical" evidence="1">
    <location>
        <begin position="20"/>
        <end position="40"/>
    </location>
</feature>
<gene>
    <name evidence="2" type="ORF">SG0102_18890</name>
</gene>